<reference evidence="1" key="4">
    <citation type="submission" date="2025-08" db="UniProtKB">
        <authorList>
            <consortium name="Ensembl"/>
        </authorList>
    </citation>
    <scope>IDENTIFICATION</scope>
</reference>
<dbReference type="SMR" id="A0A804HK98"/>
<dbReference type="Proteomes" id="UP000005640">
    <property type="component" value="Chromosome X"/>
</dbReference>
<reference evidence="1 2" key="2">
    <citation type="journal article" date="2004" name="Nature">
        <title>Finishing the euchromatic sequence of the human genome.</title>
        <authorList>
            <consortium name="International Human Genome Sequencing Consortium"/>
        </authorList>
    </citation>
    <scope>NUCLEOTIDE SEQUENCE [LARGE SCALE GENOMIC DNA]</scope>
</reference>
<gene>
    <name evidence="1" type="primary">OFD1</name>
</gene>
<dbReference type="OrthoDB" id="206339at2759"/>
<dbReference type="OpenTargets" id="ENSG00000046651"/>
<dbReference type="Ensembl" id="ENST00000683284.1">
    <property type="protein sequence ID" value="ENSP00000507837.1"/>
    <property type="gene ID" value="ENSG00000046651.17"/>
</dbReference>
<evidence type="ECO:0007829" key="3">
    <source>
        <dbReference type="PeptideAtlas" id="A0A804HK98"/>
    </source>
</evidence>
<evidence type="ECO:0000313" key="2">
    <source>
        <dbReference type="Proteomes" id="UP000005640"/>
    </source>
</evidence>
<dbReference type="EMBL" id="AC003037">
    <property type="status" value="NOT_ANNOTATED_CDS"/>
    <property type="molecule type" value="Genomic_DNA"/>
</dbReference>
<dbReference type="Bgee" id="ENSG00000046651">
    <property type="expression patterns" value="Expressed in sperm and 200 other cell types or tissues"/>
</dbReference>
<dbReference type="AlphaFoldDB" id="A0A804HK98"/>
<dbReference type="Ensembl" id="ENST00000683284.1">
    <property type="protein sequence ID" value="ENSP00000507837.1"/>
    <property type="gene ID" value="ENSG00000046651.16"/>
</dbReference>
<name>A0A804HK98_HUMAN</name>
<dbReference type="HGNC" id="HGNC:2567">
    <property type="gene designation" value="OFD1"/>
</dbReference>
<sequence length="84" mass="10122">MMAQSNMFTVADVLSQDELRKKLYQTFKDRGILDTLKKVVWQKKRYLLCRIYYNSLKSTLLPVSTNHWFQDLIKKIKKVFLCIF</sequence>
<keyword evidence="2" id="KW-1185">Reference proteome</keyword>
<reference evidence="1 2" key="1">
    <citation type="journal article" date="2001" name="Nature">
        <title>Initial sequencing and analysis of the human genome.</title>
        <authorList>
            <consortium name="International Human Genome Sequencing Consortium"/>
            <person name="Lander E.S."/>
            <person name="Linton L.M."/>
            <person name="Birren B."/>
            <person name="Nusbaum C."/>
            <person name="Zody M.C."/>
            <person name="Baldwin J."/>
            <person name="Devon K."/>
            <person name="Dewar K."/>
            <person name="Doyle M."/>
            <person name="FitzHugh W."/>
            <person name="Funke R."/>
            <person name="Gage D."/>
            <person name="Harris K."/>
            <person name="Heaford A."/>
            <person name="Howland J."/>
            <person name="Kann L."/>
            <person name="Lehoczky J."/>
            <person name="LeVine R."/>
            <person name="McEwan P."/>
            <person name="McKernan K."/>
            <person name="Meldrim J."/>
            <person name="Mesirov J.P."/>
            <person name="Miranda C."/>
            <person name="Morris W."/>
            <person name="Naylor J."/>
            <person name="Raymond C."/>
            <person name="Rosetti M."/>
            <person name="Santos R."/>
            <person name="Sheridan A."/>
            <person name="Sougnez C."/>
            <person name="Stange-Thomann N."/>
            <person name="Stojanovic N."/>
            <person name="Subramanian A."/>
            <person name="Wyman D."/>
            <person name="Rogers J."/>
            <person name="Sulston J."/>
            <person name="Ainscough R."/>
            <person name="Beck S."/>
            <person name="Bentley D."/>
            <person name="Burton J."/>
            <person name="Clee C."/>
            <person name="Carter N."/>
            <person name="Coulson A."/>
            <person name="Deadman R."/>
            <person name="Deloukas P."/>
            <person name="Dunham A."/>
            <person name="Dunham I."/>
            <person name="Durbin R."/>
            <person name="French L."/>
            <person name="Grafham D."/>
            <person name="Gregory S."/>
            <person name="Hubbard T."/>
            <person name="Humphray S."/>
            <person name="Hunt A."/>
            <person name="Jones M."/>
            <person name="Lloyd C."/>
            <person name="McMurray A."/>
            <person name="Matthews L."/>
            <person name="Mercer S."/>
            <person name="Milne S."/>
            <person name="Mullikin J.C."/>
            <person name="Mungall A."/>
            <person name="Plumb R."/>
            <person name="Ross M."/>
            <person name="Shownkeen R."/>
            <person name="Sims S."/>
            <person name="Waterston R.H."/>
            <person name="Wilson R.K."/>
            <person name="Hillier L.W."/>
            <person name="McPherson J.D."/>
            <person name="Marra M.A."/>
            <person name="Mardis E.R."/>
            <person name="Fulton L.A."/>
            <person name="Chinwalla A.T."/>
            <person name="Pepin K.H."/>
            <person name="Gish W.R."/>
            <person name="Chissoe S.L."/>
            <person name="Wendl M.C."/>
            <person name="Delehaunty K.D."/>
            <person name="Miner T.L."/>
            <person name="Delehaunty A."/>
            <person name="Kramer J.B."/>
            <person name="Cook L.L."/>
            <person name="Fulton R.S."/>
            <person name="Johnson D.L."/>
            <person name="Minx P.J."/>
            <person name="Clifton S.W."/>
            <person name="Hawkins T."/>
            <person name="Branscomb E."/>
            <person name="Predki P."/>
            <person name="Richardson P."/>
            <person name="Wenning S."/>
            <person name="Slezak T."/>
            <person name="Doggett N."/>
            <person name="Cheng J.F."/>
            <person name="Olsen A."/>
            <person name="Lucas S."/>
            <person name="Elkin C."/>
            <person name="Uberbacher E."/>
            <person name="Frazier M."/>
            <person name="Gibbs R.A."/>
            <person name="Muzny D.M."/>
            <person name="Scherer S.E."/>
            <person name="Bouck J.B."/>
            <person name="Sodergren E.J."/>
            <person name="Worley K.C."/>
            <person name="Rives C.M."/>
            <person name="Gorrell J.H."/>
            <person name="Metzker M.L."/>
            <person name="Naylor S.L."/>
            <person name="Kucherlapati R.S."/>
            <person name="Nelson D.L."/>
            <person name="Weinstock G.M."/>
            <person name="Sakaki Y."/>
            <person name="Fujiyama A."/>
            <person name="Hattori M."/>
            <person name="Yada T."/>
            <person name="Toyoda A."/>
            <person name="Itoh T."/>
            <person name="Kawagoe C."/>
            <person name="Watanabe H."/>
            <person name="Totoki Y."/>
            <person name="Taylor T."/>
            <person name="Weissenbach J."/>
            <person name="Heilig R."/>
            <person name="Saurin W."/>
            <person name="Artiguenave F."/>
            <person name="Brottier P."/>
            <person name="Bruls T."/>
            <person name="Pelletier E."/>
            <person name="Robert C."/>
            <person name="Wincker P."/>
            <person name="Smith D.R."/>
            <person name="Doucette-Stamm L."/>
            <person name="Rubenfield M."/>
            <person name="Weinstock K."/>
            <person name="Lee H.M."/>
            <person name="Dubois J."/>
            <person name="Rosenthal A."/>
            <person name="Platzer M."/>
            <person name="Nyakatura G."/>
            <person name="Taudien S."/>
            <person name="Rump A."/>
            <person name="Yang H."/>
            <person name="Yu J."/>
            <person name="Wang J."/>
            <person name="Huang G."/>
            <person name="Gu J."/>
            <person name="Hood L."/>
            <person name="Rowen L."/>
            <person name="Madan A."/>
            <person name="Qin S."/>
            <person name="Davis R.W."/>
            <person name="Federspiel N.A."/>
            <person name="Abola A.P."/>
            <person name="Proctor M.J."/>
            <person name="Myers R.M."/>
            <person name="Schmutz J."/>
            <person name="Dickson M."/>
            <person name="Grimwood J."/>
            <person name="Cox D.R."/>
            <person name="Olson M.V."/>
            <person name="Kaul R."/>
            <person name="Raymond C."/>
            <person name="Shimizu N."/>
            <person name="Kawasaki K."/>
            <person name="Minoshima S."/>
            <person name="Evans G.A."/>
            <person name="Athanasiou M."/>
            <person name="Schultz R."/>
            <person name="Roe B.A."/>
            <person name="Chen F."/>
            <person name="Pan H."/>
            <person name="Ramser J."/>
            <person name="Lehrach H."/>
            <person name="Reinhardt R."/>
            <person name="McCombie W.R."/>
            <person name="de la Bastide M."/>
            <person name="Dedhia N."/>
            <person name="Blocker H."/>
            <person name="Hornischer K."/>
            <person name="Nordsiek G."/>
            <person name="Agarwala R."/>
            <person name="Aravind L."/>
            <person name="Bailey J.A."/>
            <person name="Bateman A."/>
            <person name="Batzoglou S."/>
            <person name="Birney E."/>
            <person name="Bork P."/>
            <person name="Brown D.G."/>
            <person name="Burge C.B."/>
            <person name="Cerutti L."/>
            <person name="Chen H.C."/>
            <person name="Church D."/>
            <person name="Clamp M."/>
            <person name="Copley R.R."/>
            <person name="Doerks T."/>
            <person name="Eddy S.R."/>
            <person name="Eichler E.E."/>
            <person name="Furey T.S."/>
            <person name="Galagan J."/>
            <person name="Gilbert J.G."/>
            <person name="Harmon C."/>
            <person name="Hayashizaki Y."/>
            <person name="Haussler D."/>
            <person name="Hermjakob H."/>
            <person name="Hokamp K."/>
            <person name="Jang W."/>
            <person name="Johnson L.S."/>
            <person name="Jones T.A."/>
            <person name="Kasif S."/>
            <person name="Kaspryzk A."/>
            <person name="Kennedy S."/>
            <person name="Kent W.J."/>
            <person name="Kitts P."/>
            <person name="Koonin E.V."/>
            <person name="Korf I."/>
            <person name="Kulp D."/>
            <person name="Lancet D."/>
            <person name="Lowe T.M."/>
            <person name="McLysaght A."/>
            <person name="Mikkelsen T."/>
            <person name="Moran J.V."/>
            <person name="Mulder N."/>
            <person name="Pollara V.J."/>
            <person name="Ponting C.P."/>
            <person name="Schuler G."/>
            <person name="Schultz J."/>
            <person name="Slater G."/>
            <person name="Smit A.F."/>
            <person name="Stupka E."/>
            <person name="Szustakowski J."/>
            <person name="Thierry-Mieg D."/>
            <person name="Thierry-Mieg J."/>
            <person name="Wagner L."/>
            <person name="Wallis J."/>
            <person name="Wheeler R."/>
            <person name="Williams A."/>
            <person name="Wolf Y.I."/>
            <person name="Wolfe K.H."/>
            <person name="Yang S.P."/>
            <person name="Yeh R.F."/>
            <person name="Collins F."/>
            <person name="Guyer M.S."/>
            <person name="Peterson J."/>
            <person name="Felsenfeld A."/>
            <person name="Wetterstrand K.A."/>
            <person name="Patrinos A."/>
            <person name="Morgan M.J."/>
            <person name="de Jong P."/>
            <person name="Catanese J.J."/>
            <person name="Osoegawa K."/>
            <person name="Shizuya H."/>
            <person name="Choi S."/>
            <person name="Chen Y.J."/>
        </authorList>
    </citation>
    <scope>NUCLEOTIDE SEQUENCE [LARGE SCALE GENOMIC DNA]</scope>
</reference>
<dbReference type="GeneTree" id="ENSGT00390000001798"/>
<protein>
    <submittedName>
        <fullName evidence="1">OFD1 centriole and centriolar satellite protein</fullName>
    </submittedName>
</protein>
<accession>A0A804HK98</accession>
<evidence type="ECO:0000313" key="1">
    <source>
        <dbReference type="Ensembl" id="ENSP00000507837.1"/>
    </source>
</evidence>
<reference evidence="1 2" key="3">
    <citation type="journal article" date="2005" name="Nature">
        <title>The DNA sequence of the human X chromosome.</title>
        <authorList>
            <person name="Ross M.T."/>
            <person name="Grafham D.V."/>
            <person name="Coffey A.J."/>
            <person name="Scherer S."/>
            <person name="McLay K."/>
            <person name="Muzny D."/>
            <person name="Platzer M."/>
            <person name="Howell G.R."/>
            <person name="Burrows C."/>
            <person name="Bird C.P."/>
            <person name="Frankish A."/>
            <person name="Lovell F.L."/>
            <person name="Howe K.L."/>
            <person name="Ashurst J.L."/>
            <person name="Fulton R.S."/>
            <person name="Sudbrak R."/>
            <person name="Wen G."/>
            <person name="Jones M.C."/>
            <person name="Hurles M.E."/>
            <person name="Andrews T.D."/>
            <person name="Scott C.E."/>
            <person name="Searle S."/>
            <person name="Ramser J."/>
            <person name="Whittaker A."/>
            <person name="Deadman R."/>
            <person name="Carter N.P."/>
            <person name="Hunt S.E."/>
            <person name="Chen R."/>
            <person name="Cree A."/>
            <person name="Gunaratne P."/>
            <person name="Havlak P."/>
            <person name="Hodgson A."/>
            <person name="Metzker M.L."/>
            <person name="Richards S."/>
            <person name="Scott G."/>
            <person name="Steffen D."/>
            <person name="Sodergren E."/>
            <person name="Wheeler D.A."/>
            <person name="Worley K.C."/>
            <person name="Ainscough R."/>
            <person name="Ambrose K.D."/>
            <person name="Ansari-Lari M.A."/>
            <person name="Aradhya S."/>
            <person name="Ashwell R.I."/>
            <person name="Babbage A.K."/>
            <person name="Bagguley C.L."/>
            <person name="Ballabio A."/>
            <person name="Banerjee R."/>
            <person name="Barker G.E."/>
            <person name="Barlow K.F."/>
            <person name="Barrett I.P."/>
            <person name="Bates K.N."/>
            <person name="Beare D.M."/>
            <person name="Beasley H."/>
            <person name="Beasley O."/>
            <person name="Beck A."/>
            <person name="Bethel G."/>
            <person name="Blechschmidt K."/>
            <person name="Brady N."/>
            <person name="Bray-Allen S."/>
            <person name="Bridgeman A.M."/>
            <person name="Brown A.J."/>
            <person name="Brown M.J."/>
            <person name="Bonnin D."/>
            <person name="Bruford E.A."/>
            <person name="Buhay C."/>
            <person name="Burch P."/>
            <person name="Burford D."/>
            <person name="Burgess J."/>
            <person name="Burrill W."/>
            <person name="Burton J."/>
            <person name="Bye J.M."/>
            <person name="Carder C."/>
            <person name="Carrel L."/>
            <person name="Chako J."/>
            <person name="Chapman J.C."/>
            <person name="Chavez D."/>
            <person name="Chen E."/>
            <person name="Chen G."/>
            <person name="Chen Y."/>
            <person name="Chen Z."/>
            <person name="Chinault C."/>
            <person name="Ciccodicola A."/>
            <person name="Clark S.Y."/>
            <person name="Clarke G."/>
            <person name="Clee C.M."/>
            <person name="Clegg S."/>
            <person name="Clerc-Blankenburg K."/>
            <person name="Clifford K."/>
            <person name="Cobley V."/>
            <person name="Cole C.G."/>
            <person name="Conquer J.S."/>
            <person name="Corby N."/>
            <person name="Connor R.E."/>
            <person name="David R."/>
            <person name="Davies J."/>
            <person name="Davis C."/>
            <person name="Davis J."/>
            <person name="Delgado O."/>
            <person name="Deshazo D."/>
            <person name="Dhami P."/>
            <person name="Ding Y."/>
            <person name="Dinh H."/>
            <person name="Dodsworth S."/>
            <person name="Draper H."/>
            <person name="Dugan-Rocha S."/>
            <person name="Dunham A."/>
            <person name="Dunn M."/>
            <person name="Durbin K.J."/>
            <person name="Dutta I."/>
            <person name="Eades T."/>
            <person name="Ellwood M."/>
            <person name="Emery-Cohen A."/>
            <person name="Errington H."/>
            <person name="Evans K.L."/>
            <person name="Faulkner L."/>
            <person name="Francis F."/>
            <person name="Frankland J."/>
            <person name="Fraser A.E."/>
            <person name="Galgoczy P."/>
            <person name="Gilbert J."/>
            <person name="Gill R."/>
            <person name="Glockner G."/>
            <person name="Gregory S.G."/>
            <person name="Gribble S."/>
            <person name="Griffiths C."/>
            <person name="Grocock R."/>
            <person name="Gu Y."/>
            <person name="Gwilliam R."/>
            <person name="Hamilton C."/>
            <person name="Hart E.A."/>
            <person name="Hawes A."/>
            <person name="Heath P.D."/>
            <person name="Heitmann K."/>
            <person name="Hennig S."/>
            <person name="Hernandez J."/>
            <person name="Hinzmann B."/>
            <person name="Ho S."/>
            <person name="Hoffs M."/>
            <person name="Howden P.J."/>
            <person name="Huckle E.J."/>
            <person name="Hume J."/>
            <person name="Hunt P.J."/>
            <person name="Hunt A.R."/>
            <person name="Isherwood J."/>
            <person name="Jacob L."/>
            <person name="Johnson D."/>
            <person name="Jones S."/>
            <person name="de Jong P.J."/>
            <person name="Joseph S.S."/>
            <person name="Keenan S."/>
            <person name="Kelly S."/>
            <person name="Kershaw J.K."/>
            <person name="Khan Z."/>
            <person name="Kioschis P."/>
            <person name="Klages S."/>
            <person name="Knights A.J."/>
            <person name="Kosiura A."/>
            <person name="Kovar-Smith C."/>
            <person name="Laird G.K."/>
            <person name="Langford C."/>
            <person name="Lawlor S."/>
            <person name="Leversha M."/>
            <person name="Lewis L."/>
            <person name="Liu W."/>
            <person name="Lloyd C."/>
            <person name="Lloyd D.M."/>
            <person name="Loulseged H."/>
            <person name="Loveland J.E."/>
            <person name="Lovell J.D."/>
            <person name="Lozado R."/>
            <person name="Lu J."/>
            <person name="Lyne R."/>
            <person name="Ma J."/>
            <person name="Maheshwari M."/>
            <person name="Matthews L.H."/>
            <person name="McDowall J."/>
            <person name="McLaren S."/>
            <person name="McMurray A."/>
            <person name="Meidl P."/>
            <person name="Meitinger T."/>
            <person name="Milne S."/>
            <person name="Miner G."/>
            <person name="Mistry S.L."/>
            <person name="Morgan M."/>
            <person name="Morris S."/>
            <person name="Muller I."/>
            <person name="Mullikin J.C."/>
            <person name="Nguyen N."/>
            <person name="Nordsiek G."/>
            <person name="Nyakatura G."/>
            <person name="O'Dell C.N."/>
            <person name="Okwuonu G."/>
            <person name="Palmer S."/>
            <person name="Pandian R."/>
            <person name="Parker D."/>
            <person name="Parrish J."/>
            <person name="Pasternak S."/>
            <person name="Patel D."/>
            <person name="Pearce A.V."/>
            <person name="Pearson D.M."/>
            <person name="Pelan S.E."/>
            <person name="Perez L."/>
            <person name="Porter K.M."/>
            <person name="Ramsey Y."/>
            <person name="Reichwald K."/>
            <person name="Rhodes S."/>
            <person name="Ridler K.A."/>
            <person name="Schlessinger D."/>
            <person name="Schueler M.G."/>
            <person name="Sehra H.K."/>
            <person name="Shaw-Smith C."/>
            <person name="Shen H."/>
            <person name="Sheridan E.M."/>
            <person name="Shownkeen R."/>
            <person name="Skuce C.D."/>
            <person name="Smith M.L."/>
            <person name="Sotheran E.C."/>
            <person name="Steingruber H.E."/>
            <person name="Steward C.A."/>
            <person name="Storey R."/>
            <person name="Swann R.M."/>
            <person name="Swarbreck D."/>
            <person name="Tabor P.E."/>
            <person name="Taudien S."/>
            <person name="Taylor T."/>
            <person name="Teague B."/>
            <person name="Thomas K."/>
            <person name="Thorpe A."/>
            <person name="Timms K."/>
            <person name="Tracey A."/>
            <person name="Trevanion S."/>
            <person name="Tromans A.C."/>
            <person name="d'Urso M."/>
            <person name="Verduzco D."/>
            <person name="Villasana D."/>
            <person name="Waldron L."/>
            <person name="Wall M."/>
            <person name="Wang Q."/>
            <person name="Warren J."/>
            <person name="Warry G.L."/>
            <person name="Wei X."/>
            <person name="West A."/>
            <person name="Whitehead S.L."/>
            <person name="Whiteley M.N."/>
            <person name="Wilkinson J.E."/>
            <person name="Willey D.L."/>
            <person name="Williams G."/>
            <person name="Williams L."/>
            <person name="Williamson A."/>
            <person name="Williamson H."/>
            <person name="Wilming L."/>
            <person name="Woodmansey R.L."/>
            <person name="Wray P.W."/>
            <person name="Yen J."/>
            <person name="Zhang J."/>
            <person name="Zhou J."/>
            <person name="Zoghbi H."/>
            <person name="Zorilla S."/>
            <person name="Buck D."/>
            <person name="Reinhardt R."/>
            <person name="Poustka A."/>
            <person name="Rosenthal A."/>
            <person name="Lehrach H."/>
            <person name="Meindl A."/>
            <person name="Minx P.J."/>
            <person name="Hillier L.W."/>
            <person name="Willard H.F."/>
            <person name="Wilson R.K."/>
            <person name="Waterston R.H."/>
            <person name="Rice C.M."/>
            <person name="Vaudin M."/>
            <person name="Coulson A."/>
            <person name="Nelson D.L."/>
            <person name="Weinstock G."/>
            <person name="Sulston J.E."/>
            <person name="Durbin R."/>
            <person name="Hubbard T."/>
            <person name="Gibbs R.A."/>
            <person name="Beck S."/>
            <person name="Rogers J."/>
            <person name="Bentley D.R."/>
        </authorList>
    </citation>
    <scope>NUCLEOTIDE SEQUENCE [LARGE SCALE GENOMIC DNA]</scope>
</reference>
<keyword evidence="3" id="KW-1267">Proteomics identification</keyword>
<proteinExistence type="evidence at protein level"/>
<reference evidence="1" key="5">
    <citation type="submission" date="2025-09" db="UniProtKB">
        <authorList>
            <consortium name="Ensembl"/>
        </authorList>
    </citation>
    <scope>IDENTIFICATION</scope>
</reference>
<organism evidence="1 2">
    <name type="scientific">Homo sapiens</name>
    <name type="common">Human</name>
    <dbReference type="NCBI Taxonomy" id="9606"/>
    <lineage>
        <taxon>Eukaryota</taxon>
        <taxon>Metazoa</taxon>
        <taxon>Chordata</taxon>
        <taxon>Craniata</taxon>
        <taxon>Vertebrata</taxon>
        <taxon>Euteleostomi</taxon>
        <taxon>Mammalia</taxon>
        <taxon>Eutheria</taxon>
        <taxon>Euarchontoglires</taxon>
        <taxon>Primates</taxon>
        <taxon>Haplorrhini</taxon>
        <taxon>Catarrhini</taxon>
        <taxon>Hominidae</taxon>
        <taxon>Homo</taxon>
    </lineage>
</organism>